<dbReference type="KEGG" id="srub:C2R22_15125"/>
<keyword evidence="3" id="KW-0732">Signal</keyword>
<feature type="domain" description="Periplasmic binding protein" evidence="5">
    <location>
        <begin position="69"/>
        <end position="331"/>
    </location>
</feature>
<dbReference type="Gene3D" id="3.40.50.2300">
    <property type="match status" value="2"/>
</dbReference>
<dbReference type="GO" id="GO:0030246">
    <property type="term" value="F:carbohydrate binding"/>
    <property type="evidence" value="ECO:0007669"/>
    <property type="project" value="UniProtKB-ARBA"/>
</dbReference>
<dbReference type="NCBIfam" id="TIGR01409">
    <property type="entry name" value="TAT_signal_seq"/>
    <property type="match status" value="1"/>
</dbReference>
<dbReference type="InterPro" id="IPR028082">
    <property type="entry name" value="Peripla_BP_I"/>
</dbReference>
<dbReference type="RefSeq" id="WP_103426495.1">
    <property type="nucleotide sequence ID" value="NZ_CP026309.1"/>
</dbReference>
<dbReference type="AlphaFoldDB" id="A0A2I8VLK3"/>
<feature type="region of interest" description="Disordered" evidence="4">
    <location>
        <begin position="22"/>
        <end position="67"/>
    </location>
</feature>
<dbReference type="Pfam" id="PF13407">
    <property type="entry name" value="Peripla_BP_4"/>
    <property type="match status" value="1"/>
</dbReference>
<evidence type="ECO:0000256" key="4">
    <source>
        <dbReference type="SAM" id="MobiDB-lite"/>
    </source>
</evidence>
<dbReference type="InterPro" id="IPR025997">
    <property type="entry name" value="SBP_2_dom"/>
</dbReference>
<feature type="compositionally biased region" description="Low complexity" evidence="4">
    <location>
        <begin position="52"/>
        <end position="67"/>
    </location>
</feature>
<evidence type="ECO:0000313" key="7">
    <source>
        <dbReference type="Proteomes" id="UP000236584"/>
    </source>
</evidence>
<evidence type="ECO:0000259" key="5">
    <source>
        <dbReference type="Pfam" id="PF13407"/>
    </source>
</evidence>
<evidence type="ECO:0000313" key="6">
    <source>
        <dbReference type="EMBL" id="AUV82806.1"/>
    </source>
</evidence>
<dbReference type="InterPro" id="IPR019546">
    <property type="entry name" value="TAT_signal_bac_arc"/>
</dbReference>
<accession>A0A2I8VLK3</accession>
<comment type="similarity">
    <text evidence="2">Belongs to the bacterial solute-binding protein 2 family.</text>
</comment>
<dbReference type="SUPFAM" id="SSF53822">
    <property type="entry name" value="Periplasmic binding protein-like I"/>
    <property type="match status" value="1"/>
</dbReference>
<dbReference type="InterPro" id="IPR006311">
    <property type="entry name" value="TAT_signal"/>
</dbReference>
<dbReference type="PROSITE" id="PS51257">
    <property type="entry name" value="PROKAR_LIPOPROTEIN"/>
    <property type="match status" value="1"/>
</dbReference>
<evidence type="ECO:0000256" key="3">
    <source>
        <dbReference type="ARBA" id="ARBA00022729"/>
    </source>
</evidence>
<keyword evidence="7" id="KW-1185">Reference proteome</keyword>
<sequence>MTSRRNLLKGIGAAGIAGLAGCTGGQSGNQSSGGGSSGGGGGSSGGDGGSSEGTTVGDSGSSDSGTQRFAVSMKSMGQAGLFVQGQAAKWYTRDRDDVEIVILDAEFDASKQTQDAINAINQGLDGILLNPFDAKASRQIVEKATEEDIPVMNFDTATLSEDVVMGALFGQYAGGQVAGERFTQMIEEQGIEDPKVITSVFNFESTTSQARLYGFTENIPDSVEVVNRIESDGTPEDSAPQTQSALQANPDVDAIYSNNVGSGMGALTALQQMDMYHKKDSEDHVMAFGIDGGPELNQRIGSGYYDFAVDQPLHMYAPLTLELMWDYLENGESALPQVGDTVTPGENLSIENKTVEGIEPWSEQFWGPAEMTEYEAEDTAWWPWLKCQHAMITQENADASYLYGNVYREIEGSN</sequence>
<dbReference type="GeneID" id="35593451"/>
<protein>
    <recommendedName>
        <fullName evidence="5">Periplasmic binding protein domain-containing protein</fullName>
    </recommendedName>
</protein>
<dbReference type="PANTHER" id="PTHR46847:SF1">
    <property type="entry name" value="D-ALLOSE-BINDING PERIPLASMIC PROTEIN-RELATED"/>
    <property type="match status" value="1"/>
</dbReference>
<dbReference type="EMBL" id="CP026309">
    <property type="protein sequence ID" value="AUV82806.1"/>
    <property type="molecule type" value="Genomic_DNA"/>
</dbReference>
<reference evidence="6 7" key="1">
    <citation type="submission" date="2018-01" db="EMBL/GenBank/DDBJ databases">
        <title>Complete genome sequence of Salinigranum rubrum GX10T, an extremely halophilic archaeon isolated from a marine solar saltern.</title>
        <authorList>
            <person name="Han S."/>
        </authorList>
    </citation>
    <scope>NUCLEOTIDE SEQUENCE [LARGE SCALE GENOMIC DNA]</scope>
    <source>
        <strain evidence="6 7">GX10</strain>
    </source>
</reference>
<dbReference type="PROSITE" id="PS51318">
    <property type="entry name" value="TAT"/>
    <property type="match status" value="1"/>
</dbReference>
<organism evidence="6 7">
    <name type="scientific">Salinigranum rubrum</name>
    <dbReference type="NCBI Taxonomy" id="755307"/>
    <lineage>
        <taxon>Archaea</taxon>
        <taxon>Methanobacteriati</taxon>
        <taxon>Methanobacteriota</taxon>
        <taxon>Stenosarchaea group</taxon>
        <taxon>Halobacteria</taxon>
        <taxon>Halobacteriales</taxon>
        <taxon>Haloferacaceae</taxon>
        <taxon>Salinigranum</taxon>
    </lineage>
</organism>
<dbReference type="Proteomes" id="UP000236584">
    <property type="component" value="Chromosome"/>
</dbReference>
<evidence type="ECO:0000256" key="1">
    <source>
        <dbReference type="ARBA" id="ARBA00004196"/>
    </source>
</evidence>
<gene>
    <name evidence="6" type="ORF">C2R22_15125</name>
</gene>
<dbReference type="OrthoDB" id="233765at2157"/>
<proteinExistence type="inferred from homology"/>
<evidence type="ECO:0000256" key="2">
    <source>
        <dbReference type="ARBA" id="ARBA00007639"/>
    </source>
</evidence>
<comment type="subcellular location">
    <subcellularLocation>
        <location evidence="1">Cell envelope</location>
    </subcellularLocation>
</comment>
<dbReference type="PANTHER" id="PTHR46847">
    <property type="entry name" value="D-ALLOSE-BINDING PERIPLASMIC PROTEIN-RELATED"/>
    <property type="match status" value="1"/>
</dbReference>
<dbReference type="CDD" id="cd01536">
    <property type="entry name" value="PBP1_ABC_sugar_binding-like"/>
    <property type="match status" value="1"/>
</dbReference>
<feature type="compositionally biased region" description="Gly residues" evidence="4">
    <location>
        <begin position="22"/>
        <end position="51"/>
    </location>
</feature>
<name>A0A2I8VLK3_9EURY</name>